<dbReference type="OrthoDB" id="8118055at2759"/>
<evidence type="ECO:0000256" key="15">
    <source>
        <dbReference type="PIRSR" id="PIRSR601382-1"/>
    </source>
</evidence>
<evidence type="ECO:0000256" key="6">
    <source>
        <dbReference type="ARBA" id="ARBA00022837"/>
    </source>
</evidence>
<dbReference type="FunFam" id="1.50.10.10:FF:000002">
    <property type="entry name" value="alpha-1,2-Mannosidase"/>
    <property type="match status" value="1"/>
</dbReference>
<keyword evidence="16" id="KW-0479">Metal-binding</keyword>
<sequence>MCSRKCFRVHTLVILGVILTIVLVCIVGITLTNSINISNIIKLREKVASDSAAATGANAVQTRAALVEQQYSALQQHHLSRSDLNYIAATHPKNLQRFAGSHAGREGGSGSAGAGGGDHANVGAAAQNKIVIEIGIRNFSTALSNGSHMAVAGSASAAQSQLPSSAAVETLLDKLIEPITSAIVDGNIDSISVPATATGRQLNESLSQLVNAQETRLRAQNETKLLRATATTTSAPITATTATTVAMNASEFTTTLEPMLSPQTNDRQSIADHNPGQIDFAKREHVKQMMQHAWDNYKLYAWGKNELRPLSQRPHSGSIFGIYDLGATIVDGLDTLYLMGLEKEYQEGRDWIERKFSLDNVSADLSVFETNIRFVGGLLTLYAFTGDNLYKEKAQHIADKLLPAFQTPTGIPYALVNTRTGASRNYGWASGGSSILSEAGTLHCEFVYLSDITGNPLYKERVQTIRQVLKEIEKPKGLYPNFINPKTGKWGQMHMSLGALGDSFYEYLLKAWLQSGQVDEEAREMFDEAMVAINEHMIRTSSGGLTYVSDLKFDHLEHKMDHLACFAGGLYALAASTRQNQYANKFMEIGKGLTNTCHESYTRTPTKLGPEAFRFSDAAEARALKSQEKYYILRPETIESYFVLWRLTHDQKYRDWGWEAVQALETYCRTMHGYSGIKNVYQENPQKDDVQQSFFLAETLKYLYLLFSDDSLLPLDEWIFNTEAHPLPIRGANAFYRAAPPAQTQADENR</sequence>
<keyword evidence="4 19" id="KW-0812">Transmembrane</keyword>
<evidence type="ECO:0000256" key="7">
    <source>
        <dbReference type="ARBA" id="ARBA00022968"/>
    </source>
</evidence>
<dbReference type="GO" id="GO:0000139">
    <property type="term" value="C:Golgi membrane"/>
    <property type="evidence" value="ECO:0007669"/>
    <property type="project" value="TreeGrafter"/>
</dbReference>
<evidence type="ECO:0000256" key="13">
    <source>
        <dbReference type="ARBA" id="ARBA00054774"/>
    </source>
</evidence>
<keyword evidence="10 18" id="KW-0326">Glycosidase</keyword>
<keyword evidence="5 18" id="KW-0378">Hydrolase</keyword>
<keyword evidence="7" id="KW-0735">Signal-anchor</keyword>
<evidence type="ECO:0000256" key="16">
    <source>
        <dbReference type="PIRSR" id="PIRSR601382-2"/>
    </source>
</evidence>
<evidence type="ECO:0000256" key="9">
    <source>
        <dbReference type="ARBA" id="ARBA00023157"/>
    </source>
</evidence>
<evidence type="ECO:0000256" key="18">
    <source>
        <dbReference type="RuleBase" id="RU361193"/>
    </source>
</evidence>
<dbReference type="AlphaFoldDB" id="A0A0K8UXX6"/>
<evidence type="ECO:0000256" key="14">
    <source>
        <dbReference type="ARBA" id="ARBA00060399"/>
    </source>
</evidence>
<dbReference type="InterPro" id="IPR001382">
    <property type="entry name" value="Glyco_hydro_47"/>
</dbReference>
<keyword evidence="9 17" id="KW-1015">Disulfide bond</keyword>
<dbReference type="PRINTS" id="PR00747">
    <property type="entry name" value="GLYHDRLASE47"/>
</dbReference>
<dbReference type="EMBL" id="GDHF01020931">
    <property type="protein sequence ID" value="JAI31383.1"/>
    <property type="molecule type" value="Transcribed_RNA"/>
</dbReference>
<feature type="active site" description="Proton donor" evidence="15">
    <location>
        <position position="611"/>
    </location>
</feature>
<dbReference type="InterPro" id="IPR050749">
    <property type="entry name" value="Glycosyl_Hydrolase_47"/>
</dbReference>
<comment type="catalytic activity">
    <reaction evidence="11">
        <text>N(4)-(alpha-D-Man-(1-&gt;2)-alpha-D-Man-(1-&gt;2)-alpha-D-Man-(1-&gt;3)-[alpha-D-Man-(1-&gt;3)-[alpha-D-Man-(1-&gt;2)-alpha-D-Man-(1-&gt;6)]-alpha-D-Man-(1-&gt;6)]-beta-D-Man-(1-&gt;4)-beta-D-GlcNAc-(1-&gt;4)-beta-D-GlcNAc)-L-asparaginyl-[protein] (N-glucan mannose isomer 8A1,2,3B1,3) + 3 H2O = N(4)-(alpha-D-Man-(1-&gt;3)-[alpha-D-Man-(1-&gt;3)-[alpha-D-Man-(1-&gt;6)]-alpha-D-Man-(1-&gt;6)]-beta-D-Man-(1-&gt;4)-beta-D-GlcNAc-(1-&gt;4)-beta-D-GlcNAc)-L-asparaginyl-[protein] (N-glucan mannose isomer 5A1,2) + 3 beta-D-mannose</text>
        <dbReference type="Rhea" id="RHEA:56028"/>
        <dbReference type="Rhea" id="RHEA-COMP:14358"/>
        <dbReference type="Rhea" id="RHEA-COMP:14367"/>
        <dbReference type="ChEBI" id="CHEBI:15377"/>
        <dbReference type="ChEBI" id="CHEBI:28563"/>
        <dbReference type="ChEBI" id="CHEBI:59087"/>
        <dbReference type="ChEBI" id="CHEBI:60628"/>
        <dbReference type="EC" id="3.2.1.113"/>
    </reaction>
</comment>
<dbReference type="GO" id="GO:0005975">
    <property type="term" value="P:carbohydrate metabolic process"/>
    <property type="evidence" value="ECO:0007669"/>
    <property type="project" value="InterPro"/>
</dbReference>
<dbReference type="Gene3D" id="1.50.10.10">
    <property type="match status" value="1"/>
</dbReference>
<feature type="active site" description="Proton donor" evidence="15">
    <location>
        <position position="369"/>
    </location>
</feature>
<gene>
    <name evidence="20" type="primary">alpha-Man-I_3</name>
    <name evidence="20" type="ORF">c1_g1_i4</name>
</gene>
<comment type="function">
    <text evidence="13">Involved in the maturation of Asn-linked oligosaccharides. Progressively trim alpha-1,2-linked mannose residues from Man(9)GlcNAc(2) to produce Man(5)GlcNAc(2).</text>
</comment>
<evidence type="ECO:0000256" key="4">
    <source>
        <dbReference type="ARBA" id="ARBA00022692"/>
    </source>
</evidence>
<protein>
    <recommendedName>
        <fullName evidence="18">alpha-1,2-Mannosidase</fullName>
        <ecNumber evidence="18">3.2.1.-</ecNumber>
    </recommendedName>
</protein>
<dbReference type="PANTHER" id="PTHR11742">
    <property type="entry name" value="MANNOSYL-OLIGOSACCHARIDE ALPHA-1,2-MANNOSIDASE-RELATED"/>
    <property type="match status" value="1"/>
</dbReference>
<evidence type="ECO:0000256" key="12">
    <source>
        <dbReference type="ARBA" id="ARBA00048605"/>
    </source>
</evidence>
<dbReference type="GO" id="GO:0004571">
    <property type="term" value="F:mannosyl-oligosaccharide 1,2-alpha-mannosidase activity"/>
    <property type="evidence" value="ECO:0007669"/>
    <property type="project" value="UniProtKB-EC"/>
</dbReference>
<name>A0A0K8UXX6_BACLA</name>
<dbReference type="GO" id="GO:0005783">
    <property type="term" value="C:endoplasmic reticulum"/>
    <property type="evidence" value="ECO:0007669"/>
    <property type="project" value="TreeGrafter"/>
</dbReference>
<reference evidence="20" key="1">
    <citation type="submission" date="2015-06" db="EMBL/GenBank/DDBJ databases">
        <authorList>
            <person name="Hoefler B.C."/>
            <person name="Straight P.D."/>
        </authorList>
    </citation>
    <scope>NUCLEOTIDE SEQUENCE</scope>
</reference>
<evidence type="ECO:0000256" key="5">
    <source>
        <dbReference type="ARBA" id="ARBA00022801"/>
    </source>
</evidence>
<comment type="similarity">
    <text evidence="3 18">Belongs to the glycosyl hydrolase 47 family.</text>
</comment>
<dbReference type="InterPro" id="IPR036026">
    <property type="entry name" value="Seven-hairpin_glycosidases"/>
</dbReference>
<evidence type="ECO:0000256" key="10">
    <source>
        <dbReference type="ARBA" id="ARBA00023295"/>
    </source>
</evidence>
<evidence type="ECO:0000256" key="11">
    <source>
        <dbReference type="ARBA" id="ARBA00047669"/>
    </source>
</evidence>
<dbReference type="EC" id="3.2.1.-" evidence="18"/>
<dbReference type="PANTHER" id="PTHR11742:SF6">
    <property type="entry name" value="MANNOSYL-OLIGOSACCHARIDE ALPHA-1,2-MANNOSIDASE IA-RELATED"/>
    <property type="match status" value="1"/>
</dbReference>
<evidence type="ECO:0000313" key="20">
    <source>
        <dbReference type="EMBL" id="JAI31383.1"/>
    </source>
</evidence>
<comment type="catalytic activity">
    <reaction evidence="12">
        <text>N(4)-(alpha-D-Man-(1-&gt;2)-alpha-D-Man-(1-&gt;2)-alpha-D-Man-(1-&gt;3)-[alpha-D-Man-(1-&gt;2)-alpha-D-Man-(1-&gt;3)-[alpha-D-Man-(1-&gt;2)-alpha-D-Man-(1-&gt;6)]-alpha-D-Man-(1-&gt;6)]-beta-D-Man-(1-&gt;4)-beta-D-GlcNAc-(1-&gt;4)-beta-D-GlcNAc)-L-asparaginyl-[protein] (N-glucan mannose isomer 9A1,2,3B1,2,3) + 4 H2O = N(4)-(alpha-D-Man-(1-&gt;3)-[alpha-D-Man-(1-&gt;3)-[alpha-D-Man-(1-&gt;6)]-alpha-D-Man-(1-&gt;6)]-beta-D-Man-(1-&gt;4)-beta-D-GlcNAc-(1-&gt;4)-beta-D-GlcNAc)-L-asparaginyl-[protein] (N-glucan mannose isomer 5A1,2) + 4 beta-D-mannose</text>
        <dbReference type="Rhea" id="RHEA:56008"/>
        <dbReference type="Rhea" id="RHEA-COMP:14356"/>
        <dbReference type="Rhea" id="RHEA-COMP:14367"/>
        <dbReference type="ChEBI" id="CHEBI:15377"/>
        <dbReference type="ChEBI" id="CHEBI:28563"/>
        <dbReference type="ChEBI" id="CHEBI:59087"/>
        <dbReference type="ChEBI" id="CHEBI:139493"/>
        <dbReference type="EC" id="3.2.1.113"/>
    </reaction>
</comment>
<keyword evidence="6 16" id="KW-0106">Calcium</keyword>
<evidence type="ECO:0000256" key="17">
    <source>
        <dbReference type="PIRSR" id="PIRSR601382-3"/>
    </source>
</evidence>
<evidence type="ECO:0000256" key="2">
    <source>
        <dbReference type="ARBA" id="ARBA00004922"/>
    </source>
</evidence>
<feature type="active site" evidence="15">
    <location>
        <position position="636"/>
    </location>
</feature>
<feature type="transmembrane region" description="Helical" evidence="19">
    <location>
        <begin position="12"/>
        <end position="31"/>
    </location>
</feature>
<proteinExistence type="inferred from homology"/>
<feature type="binding site" evidence="16">
    <location>
        <position position="722"/>
    </location>
    <ligand>
        <name>Ca(2+)</name>
        <dbReference type="ChEBI" id="CHEBI:29108"/>
    </ligand>
</feature>
<keyword evidence="19" id="KW-1133">Transmembrane helix</keyword>
<dbReference type="SUPFAM" id="SSF48225">
    <property type="entry name" value="Seven-hairpin glycosidases"/>
    <property type="match status" value="1"/>
</dbReference>
<dbReference type="GO" id="GO:0005509">
    <property type="term" value="F:calcium ion binding"/>
    <property type="evidence" value="ECO:0007669"/>
    <property type="project" value="InterPro"/>
</dbReference>
<keyword evidence="8 19" id="KW-0472">Membrane</keyword>
<comment type="cofactor">
    <cofactor evidence="1 16">
        <name>Ca(2+)</name>
        <dbReference type="ChEBI" id="CHEBI:29108"/>
    </cofactor>
</comment>
<accession>A0A0K8UXX6</accession>
<organism evidence="20">
    <name type="scientific">Bactrocera latifrons</name>
    <name type="common">Malaysian fruit fly</name>
    <name type="synonym">Chaetodacus latifrons</name>
    <dbReference type="NCBI Taxonomy" id="174628"/>
    <lineage>
        <taxon>Eukaryota</taxon>
        <taxon>Metazoa</taxon>
        <taxon>Ecdysozoa</taxon>
        <taxon>Arthropoda</taxon>
        <taxon>Hexapoda</taxon>
        <taxon>Insecta</taxon>
        <taxon>Pterygota</taxon>
        <taxon>Neoptera</taxon>
        <taxon>Endopterygota</taxon>
        <taxon>Diptera</taxon>
        <taxon>Brachycera</taxon>
        <taxon>Muscomorpha</taxon>
        <taxon>Tephritoidea</taxon>
        <taxon>Tephritidae</taxon>
        <taxon>Bactrocera</taxon>
        <taxon>Bactrocera</taxon>
    </lineage>
</organism>
<comment type="subcellular location">
    <subcellularLocation>
        <location evidence="14">Endomembrane system</location>
        <topology evidence="14">Single-pass type II membrane protein</topology>
    </subcellularLocation>
</comment>
<evidence type="ECO:0000256" key="3">
    <source>
        <dbReference type="ARBA" id="ARBA00007658"/>
    </source>
</evidence>
<evidence type="ECO:0000256" key="1">
    <source>
        <dbReference type="ARBA" id="ARBA00001913"/>
    </source>
</evidence>
<evidence type="ECO:0000256" key="8">
    <source>
        <dbReference type="ARBA" id="ARBA00023136"/>
    </source>
</evidence>
<dbReference type="InterPro" id="IPR012341">
    <property type="entry name" value="6hp_glycosidase-like_sf"/>
</dbReference>
<feature type="active site" evidence="15">
    <location>
        <position position="502"/>
    </location>
</feature>
<feature type="disulfide bond" evidence="17">
    <location>
        <begin position="565"/>
        <end position="597"/>
    </location>
</feature>
<comment type="pathway">
    <text evidence="2">Protein modification; protein glycosylation.</text>
</comment>
<evidence type="ECO:0000256" key="19">
    <source>
        <dbReference type="SAM" id="Phobius"/>
    </source>
</evidence>
<dbReference type="Pfam" id="PF01532">
    <property type="entry name" value="Glyco_hydro_47"/>
    <property type="match status" value="1"/>
</dbReference>